<organism evidence="1 2">
    <name type="scientific">Dryococelus australis</name>
    <dbReference type="NCBI Taxonomy" id="614101"/>
    <lineage>
        <taxon>Eukaryota</taxon>
        <taxon>Metazoa</taxon>
        <taxon>Ecdysozoa</taxon>
        <taxon>Arthropoda</taxon>
        <taxon>Hexapoda</taxon>
        <taxon>Insecta</taxon>
        <taxon>Pterygota</taxon>
        <taxon>Neoptera</taxon>
        <taxon>Polyneoptera</taxon>
        <taxon>Phasmatodea</taxon>
        <taxon>Verophasmatodea</taxon>
        <taxon>Anareolatae</taxon>
        <taxon>Phasmatidae</taxon>
        <taxon>Eurycanthinae</taxon>
        <taxon>Dryococelus</taxon>
    </lineage>
</organism>
<dbReference type="Proteomes" id="UP001159363">
    <property type="component" value="Chromosome 1"/>
</dbReference>
<accession>A0ABQ9IFI1</accession>
<evidence type="ECO:0000313" key="2">
    <source>
        <dbReference type="Proteomes" id="UP001159363"/>
    </source>
</evidence>
<sequence>MRQSASPVGRMGCYCPTHTQASPQWQENLCSSWLPMYRRWPKSRLRVTQLVMHAGTYGCGHPASFALFSAFETERRWSVKGDTATRIKSPIAAKRKALTRRAVFSSCCVYLWDFQRRPYYFIGGKCVGSWNAAGTHLWGAQNVHGVFELLLEVGVVQQSLEDHLAYQVVPGEAVEVVHRELQVPLPQVVVQHAATTRAHAILINNSSPTSRGAVGWCAGGMGHGRFWVRVLGRTYFHTIGTTLDKEWIQITLNIVHDLYLSTPHQIRAVVQAWLYQAPSDKARKGEGARRGEDECLTLTMSPSISESYLRAKCSLPQYSISPVPELSVDDWRTISFVYSSGCDTTPIARCTIVVATGKGMMGREGGRTTEIAASVFLPLFRDSVVKAAKFHGVQVTQAGLRGTRVVCGRGIFSLASGHQTANKGARCDPRFTHTRGREACVTHRNSRSLDGAALECKDGEMGVPRENPPAGGIVQNDTHMLKYGSEPAGDRARIIAVGALTEFVKRMGKSRVLETRASQLLNWREVR</sequence>
<reference evidence="1 2" key="1">
    <citation type="submission" date="2023-02" db="EMBL/GenBank/DDBJ databases">
        <title>LHISI_Scaffold_Assembly.</title>
        <authorList>
            <person name="Stuart O.P."/>
            <person name="Cleave R."/>
            <person name="Magrath M.J.L."/>
            <person name="Mikheyev A.S."/>
        </authorList>
    </citation>
    <scope>NUCLEOTIDE SEQUENCE [LARGE SCALE GENOMIC DNA]</scope>
    <source>
        <strain evidence="1">Daus_M_001</strain>
        <tissue evidence="1">Leg muscle</tissue>
    </source>
</reference>
<gene>
    <name evidence="1" type="ORF">PR048_000757</name>
</gene>
<proteinExistence type="predicted"/>
<protein>
    <submittedName>
        <fullName evidence="1">Uncharacterized protein</fullName>
    </submittedName>
</protein>
<dbReference type="EMBL" id="JARBHB010000001">
    <property type="protein sequence ID" value="KAJ8895425.1"/>
    <property type="molecule type" value="Genomic_DNA"/>
</dbReference>
<comment type="caution">
    <text evidence="1">The sequence shown here is derived from an EMBL/GenBank/DDBJ whole genome shotgun (WGS) entry which is preliminary data.</text>
</comment>
<evidence type="ECO:0000313" key="1">
    <source>
        <dbReference type="EMBL" id="KAJ8895425.1"/>
    </source>
</evidence>
<name>A0ABQ9IFI1_9NEOP</name>
<keyword evidence="2" id="KW-1185">Reference proteome</keyword>